<dbReference type="Proteomes" id="UP000187455">
    <property type="component" value="Unassembled WGS sequence"/>
</dbReference>
<evidence type="ECO:0000313" key="1">
    <source>
        <dbReference type="EMBL" id="OLY83731.1"/>
    </source>
</evidence>
<name>A0A1R0H3N3_9FUNG</name>
<accession>A0A1R0H3N3</accession>
<sequence length="82" mass="9704">MQYSCLIQKKKRLIYGRILQKNSEGLLIFSGRIQEKLSQCNKLSTNFKPQKKNLSIYSNAKKKRPKFSEMDNTIIKFENDFI</sequence>
<comment type="caution">
    <text evidence="1">The sequence shown here is derived from an EMBL/GenBank/DDBJ whole genome shotgun (WGS) entry which is preliminary data.</text>
</comment>
<keyword evidence="2" id="KW-1185">Reference proteome</keyword>
<gene>
    <name evidence="1" type="ORF">AYI68_g2124</name>
</gene>
<dbReference type="AlphaFoldDB" id="A0A1R0H3N3"/>
<protein>
    <submittedName>
        <fullName evidence="1">Uncharacterized protein</fullName>
    </submittedName>
</protein>
<reference evidence="1 2" key="1">
    <citation type="journal article" date="2016" name="Mol. Biol. Evol.">
        <title>Genome-Wide Survey of Gut Fungi (Harpellales) Reveals the First Horizontally Transferred Ubiquitin Gene from a Mosquito Host.</title>
        <authorList>
            <person name="Wang Y."/>
            <person name="White M.M."/>
            <person name="Kvist S."/>
            <person name="Moncalvo J.M."/>
        </authorList>
    </citation>
    <scope>NUCLEOTIDE SEQUENCE [LARGE SCALE GENOMIC DNA]</scope>
    <source>
        <strain evidence="1 2">ALG-7-W6</strain>
    </source>
</reference>
<evidence type="ECO:0000313" key="2">
    <source>
        <dbReference type="Proteomes" id="UP000187455"/>
    </source>
</evidence>
<dbReference type="EMBL" id="LSSL01000772">
    <property type="protein sequence ID" value="OLY83731.1"/>
    <property type="molecule type" value="Genomic_DNA"/>
</dbReference>
<organism evidence="1 2">
    <name type="scientific">Smittium mucronatum</name>
    <dbReference type="NCBI Taxonomy" id="133383"/>
    <lineage>
        <taxon>Eukaryota</taxon>
        <taxon>Fungi</taxon>
        <taxon>Fungi incertae sedis</taxon>
        <taxon>Zoopagomycota</taxon>
        <taxon>Kickxellomycotina</taxon>
        <taxon>Harpellomycetes</taxon>
        <taxon>Harpellales</taxon>
        <taxon>Legeriomycetaceae</taxon>
        <taxon>Smittium</taxon>
    </lineage>
</organism>
<proteinExistence type="predicted"/>